<evidence type="ECO:0000256" key="2">
    <source>
        <dbReference type="ARBA" id="ARBA00022670"/>
    </source>
</evidence>
<dbReference type="STRING" id="161896.UL81_02395"/>
<evidence type="ECO:0000313" key="6">
    <source>
        <dbReference type="EMBL" id="AKE38460.1"/>
    </source>
</evidence>
<dbReference type="InterPro" id="IPR000064">
    <property type="entry name" value="NLP_P60_dom"/>
</dbReference>
<dbReference type="AlphaFoldDB" id="A0A0F6QVM4"/>
<protein>
    <submittedName>
        <fullName evidence="6">Cell wall-associated hydrolase, invasion-associated protein</fullName>
    </submittedName>
</protein>
<keyword evidence="3 6" id="KW-0378">Hydrolase</keyword>
<gene>
    <name evidence="6" type="ORF">UL81_02395</name>
</gene>
<dbReference type="EMBL" id="CP011311">
    <property type="protein sequence ID" value="AKE38460.1"/>
    <property type="molecule type" value="Genomic_DNA"/>
</dbReference>
<dbReference type="InterPro" id="IPR051794">
    <property type="entry name" value="PG_Endopeptidase_C40"/>
</dbReference>
<accession>A0A0F6QVM4</accession>
<organism evidence="6 7">
    <name type="scientific">Corynebacterium camporealensis</name>
    <dbReference type="NCBI Taxonomy" id="161896"/>
    <lineage>
        <taxon>Bacteria</taxon>
        <taxon>Bacillati</taxon>
        <taxon>Actinomycetota</taxon>
        <taxon>Actinomycetes</taxon>
        <taxon>Mycobacteriales</taxon>
        <taxon>Corynebacteriaceae</taxon>
        <taxon>Corynebacterium</taxon>
    </lineage>
</organism>
<dbReference type="PATRIC" id="fig|161896.4.peg.470"/>
<dbReference type="Pfam" id="PF00877">
    <property type="entry name" value="NLPC_P60"/>
    <property type="match status" value="1"/>
</dbReference>
<evidence type="ECO:0000256" key="5">
    <source>
        <dbReference type="SAM" id="MobiDB-lite"/>
    </source>
</evidence>
<dbReference type="SUPFAM" id="SSF54001">
    <property type="entry name" value="Cysteine proteinases"/>
    <property type="match status" value="1"/>
</dbReference>
<keyword evidence="2" id="KW-0645">Protease</keyword>
<proteinExistence type="inferred from homology"/>
<dbReference type="GO" id="GO:0008234">
    <property type="term" value="F:cysteine-type peptidase activity"/>
    <property type="evidence" value="ECO:0007669"/>
    <property type="project" value="UniProtKB-KW"/>
</dbReference>
<dbReference type="PROSITE" id="PS51935">
    <property type="entry name" value="NLPC_P60"/>
    <property type="match status" value="1"/>
</dbReference>
<dbReference type="RefSeq" id="WP_035106685.1">
    <property type="nucleotide sequence ID" value="NZ_CP011311.1"/>
</dbReference>
<feature type="region of interest" description="Disordered" evidence="5">
    <location>
        <begin position="151"/>
        <end position="193"/>
    </location>
</feature>
<evidence type="ECO:0000256" key="1">
    <source>
        <dbReference type="ARBA" id="ARBA00007074"/>
    </source>
</evidence>
<evidence type="ECO:0000256" key="3">
    <source>
        <dbReference type="ARBA" id="ARBA00022801"/>
    </source>
</evidence>
<dbReference type="PANTHER" id="PTHR47359">
    <property type="entry name" value="PEPTIDOGLYCAN DL-ENDOPEPTIDASE CWLO"/>
    <property type="match status" value="1"/>
</dbReference>
<evidence type="ECO:0000313" key="7">
    <source>
        <dbReference type="Proteomes" id="UP000033566"/>
    </source>
</evidence>
<dbReference type="HOGENOM" id="CLU_060749_0_0_11"/>
<reference evidence="6 7" key="1">
    <citation type="journal article" date="2015" name="Genome Announc.">
        <title>Complete Genome Sequence of Corynebacterium camporealensis DSM 44610, Isolated from the Milk of a Manchega Sheep with Subclinical Mastitis.</title>
        <authorList>
            <person name="Ruckert C."/>
            <person name="Albersmeier A."/>
            <person name="Winkler A."/>
            <person name="Tauch A."/>
        </authorList>
    </citation>
    <scope>NUCLEOTIDE SEQUENCE [LARGE SCALE GENOMIC DNA]</scope>
    <source>
        <strain evidence="6 7">DSM 44610</strain>
    </source>
</reference>
<keyword evidence="4" id="KW-0788">Thiol protease</keyword>
<dbReference type="KEGG" id="ccj:UL81_02395"/>
<dbReference type="Proteomes" id="UP000033566">
    <property type="component" value="Chromosome"/>
</dbReference>
<evidence type="ECO:0000256" key="4">
    <source>
        <dbReference type="ARBA" id="ARBA00022807"/>
    </source>
</evidence>
<dbReference type="Gene3D" id="3.90.1720.10">
    <property type="entry name" value="endopeptidase domain like (from Nostoc punctiforme)"/>
    <property type="match status" value="1"/>
</dbReference>
<feature type="compositionally biased region" description="Low complexity" evidence="5">
    <location>
        <begin position="158"/>
        <end position="173"/>
    </location>
</feature>
<dbReference type="GO" id="GO:0006508">
    <property type="term" value="P:proteolysis"/>
    <property type="evidence" value="ECO:0007669"/>
    <property type="project" value="UniProtKB-KW"/>
</dbReference>
<sequence>MIATAVKEISNLAPATIPDVDLPNVPDVAAAEPLARIAHGNPEPMLNSASQLQLDGDAIRSAVARAKQLCQAAIQDLIGIGLNLIKRGIPVAIGLLVPNPGVQAAARARLEMLAAQHLAQGMARIKDLAGELAGLATELLPIGQREIAPTIANSGAGSAPPSIEPPTSTSSASDVVEPADTESEGGSAQGQAAVDAALSQVGTPYVWGGTGNGGFDCSGLTQWAWGQAGVDLPRTADQQAIGKQVSAEELQPGDLVVWDGHVAMYKGGGEIVEAGDPVQTNPLRTSNMGMAFQGFWRPTG</sequence>
<dbReference type="InterPro" id="IPR038765">
    <property type="entry name" value="Papain-like_cys_pep_sf"/>
</dbReference>
<keyword evidence="7" id="KW-1185">Reference proteome</keyword>
<dbReference type="PANTHER" id="PTHR47359:SF3">
    <property type="entry name" value="NLP_P60 DOMAIN-CONTAINING PROTEIN-RELATED"/>
    <property type="match status" value="1"/>
</dbReference>
<dbReference type="OrthoDB" id="5177647at2"/>
<comment type="similarity">
    <text evidence="1">Belongs to the peptidase C40 family.</text>
</comment>
<name>A0A0F6QVM4_9CORY</name>